<feature type="region of interest" description="Disordered" evidence="1">
    <location>
        <begin position="1"/>
        <end position="34"/>
    </location>
</feature>
<dbReference type="EMBL" id="CP159218">
    <property type="protein sequence ID" value="XCG65824.1"/>
    <property type="molecule type" value="Genomic_DNA"/>
</dbReference>
<keyword evidence="3" id="KW-0378">Hydrolase</keyword>
<evidence type="ECO:0000313" key="3">
    <source>
        <dbReference type="EMBL" id="XCG65824.1"/>
    </source>
</evidence>
<evidence type="ECO:0000259" key="2">
    <source>
        <dbReference type="Pfam" id="PF06441"/>
    </source>
</evidence>
<proteinExistence type="predicted"/>
<protein>
    <submittedName>
        <fullName evidence="3">Epoxide hydrolase N-terminal domain-containing protein</fullName>
    </submittedName>
</protein>
<feature type="domain" description="Epoxide hydrolase N-terminal" evidence="2">
    <location>
        <begin position="26"/>
        <end position="72"/>
    </location>
</feature>
<dbReference type="InterPro" id="IPR010497">
    <property type="entry name" value="Epoxide_hydro_N"/>
</dbReference>
<dbReference type="Pfam" id="PF06441">
    <property type="entry name" value="EHN"/>
    <property type="match status" value="1"/>
</dbReference>
<dbReference type="GO" id="GO:0016787">
    <property type="term" value="F:hydrolase activity"/>
    <property type="evidence" value="ECO:0007669"/>
    <property type="project" value="UniProtKB-KW"/>
</dbReference>
<dbReference type="AlphaFoldDB" id="A0AAU8DV32"/>
<gene>
    <name evidence="3" type="ORF">ABLG96_08085</name>
</gene>
<sequence>MSGIRIVDGSGRRVRGPHRSHPRRAPHRSTSGGRVDAVEMGYFDGLIRTWAQTYDWRSVEARIRALPWVHTAGHDVPSAVQPPANQRALDLTLGLSSSNGTKRTRLNEC</sequence>
<organism evidence="3">
    <name type="scientific">Nakamurella sp. A5-74</name>
    <dbReference type="NCBI Taxonomy" id="3158264"/>
    <lineage>
        <taxon>Bacteria</taxon>
        <taxon>Bacillati</taxon>
        <taxon>Actinomycetota</taxon>
        <taxon>Actinomycetes</taxon>
        <taxon>Nakamurellales</taxon>
        <taxon>Nakamurellaceae</taxon>
        <taxon>Nakamurella</taxon>
    </lineage>
</organism>
<evidence type="ECO:0000256" key="1">
    <source>
        <dbReference type="SAM" id="MobiDB-lite"/>
    </source>
</evidence>
<accession>A0AAU8DV32</accession>
<feature type="compositionally biased region" description="Basic residues" evidence="1">
    <location>
        <begin position="12"/>
        <end position="27"/>
    </location>
</feature>
<reference evidence="3" key="1">
    <citation type="submission" date="2024-05" db="EMBL/GenBank/DDBJ databases">
        <authorList>
            <person name="Cai S.Y."/>
            <person name="Jin L.M."/>
            <person name="Li H.R."/>
        </authorList>
    </citation>
    <scope>NUCLEOTIDE SEQUENCE</scope>
    <source>
        <strain evidence="3">A5-74</strain>
    </source>
</reference>
<dbReference type="RefSeq" id="WP_353651428.1">
    <property type="nucleotide sequence ID" value="NZ_CP159218.1"/>
</dbReference>
<name>A0AAU8DV32_9ACTN</name>